<name>W4FYT9_APHAT</name>
<protein>
    <submittedName>
        <fullName evidence="1">Uncharacterized protein</fullName>
    </submittedName>
</protein>
<dbReference type="GeneID" id="20814974"/>
<sequence>MHVPPPPQSPTTTTFHCSFEGRTVLDTTVVKVHILDVDLVTFFTLMVQTATITRPSKHRPMTGGVAFMGFAPLASTTLTNGTVEDHSAAATYIVSLGLSFPCDFGAFKPVTLSSPIPPLDGIWQVNLVSTNESVHFACTTGKYRRSPDIQGSYNYYYWSLPSNVVAFAANLDFNDVHRWTRSFGSPTFTRPSNDALAFASCCHWSTVYSIGRWYPFQWAVNQATDQSGLGGTMYFNDNARADTLWCCLAASHALATCLHVRIHLFVVVVIFVVCDYFRLEIVNYTGMYLDHVNAFATSNYLDNIIAQPTKVTMNVWAFHENVTTDYKLILNEYTYLWVAAGLCQVYVVLEKVARTDNLDADDNMVVERRVGRISCDVVGFVAPTDDYGQQTLVAINDYAYIVVNAVIGTLWFTVCGFPIDDMMILGKVQLHPHHIHRIWRVSLKCLH</sequence>
<reference evidence="1" key="1">
    <citation type="submission" date="2013-12" db="EMBL/GenBank/DDBJ databases">
        <title>The Genome Sequence of Aphanomyces astaci APO3.</title>
        <authorList>
            <consortium name="The Broad Institute Genomics Platform"/>
            <person name="Russ C."/>
            <person name="Tyler B."/>
            <person name="van West P."/>
            <person name="Dieguez-Uribeondo J."/>
            <person name="Young S.K."/>
            <person name="Zeng Q."/>
            <person name="Gargeya S."/>
            <person name="Fitzgerald M."/>
            <person name="Abouelleil A."/>
            <person name="Alvarado L."/>
            <person name="Chapman S.B."/>
            <person name="Gainer-Dewar J."/>
            <person name="Goldberg J."/>
            <person name="Griggs A."/>
            <person name="Gujja S."/>
            <person name="Hansen M."/>
            <person name="Howarth C."/>
            <person name="Imamovic A."/>
            <person name="Ireland A."/>
            <person name="Larimer J."/>
            <person name="McCowan C."/>
            <person name="Murphy C."/>
            <person name="Pearson M."/>
            <person name="Poon T.W."/>
            <person name="Priest M."/>
            <person name="Roberts A."/>
            <person name="Saif S."/>
            <person name="Shea T."/>
            <person name="Sykes S."/>
            <person name="Wortman J."/>
            <person name="Nusbaum C."/>
            <person name="Birren B."/>
        </authorList>
    </citation>
    <scope>NUCLEOTIDE SEQUENCE [LARGE SCALE GENOMIC DNA]</scope>
    <source>
        <strain evidence="1">APO3</strain>
    </source>
</reference>
<gene>
    <name evidence="1" type="ORF">H257_12978</name>
</gene>
<proteinExistence type="predicted"/>
<organism evidence="1">
    <name type="scientific">Aphanomyces astaci</name>
    <name type="common">Crayfish plague agent</name>
    <dbReference type="NCBI Taxonomy" id="112090"/>
    <lineage>
        <taxon>Eukaryota</taxon>
        <taxon>Sar</taxon>
        <taxon>Stramenopiles</taxon>
        <taxon>Oomycota</taxon>
        <taxon>Saprolegniomycetes</taxon>
        <taxon>Saprolegniales</taxon>
        <taxon>Verrucalvaceae</taxon>
        <taxon>Aphanomyces</taxon>
    </lineage>
</organism>
<accession>W4FYT9</accession>
<dbReference type="AlphaFoldDB" id="W4FYT9"/>
<evidence type="ECO:0000313" key="1">
    <source>
        <dbReference type="EMBL" id="ETV71843.1"/>
    </source>
</evidence>
<dbReference type="EMBL" id="KI913157">
    <property type="protein sequence ID" value="ETV71843.1"/>
    <property type="molecule type" value="Genomic_DNA"/>
</dbReference>
<dbReference type="RefSeq" id="XP_009838692.1">
    <property type="nucleotide sequence ID" value="XM_009840390.1"/>
</dbReference>
<dbReference type="VEuPathDB" id="FungiDB:H257_12978"/>